<evidence type="ECO:0000313" key="2">
    <source>
        <dbReference type="Proteomes" id="UP001168524"/>
    </source>
</evidence>
<protein>
    <recommendedName>
        <fullName evidence="3">DUF4905 domain-containing protein</fullName>
    </recommendedName>
</protein>
<organism evidence="1 2">
    <name type="scientific">Acinetobacter thutiue</name>
    <dbReference type="NCBI Taxonomy" id="2998078"/>
    <lineage>
        <taxon>Bacteria</taxon>
        <taxon>Pseudomonadati</taxon>
        <taxon>Pseudomonadota</taxon>
        <taxon>Gammaproteobacteria</taxon>
        <taxon>Moraxellales</taxon>
        <taxon>Moraxellaceae</taxon>
        <taxon>Acinetobacter</taxon>
    </lineage>
</organism>
<evidence type="ECO:0000313" key="1">
    <source>
        <dbReference type="EMBL" id="MDN0012984.1"/>
    </source>
</evidence>
<dbReference type="EMBL" id="JAUDZE010000001">
    <property type="protein sequence ID" value="MDN0012984.1"/>
    <property type="molecule type" value="Genomic_DNA"/>
</dbReference>
<reference evidence="1" key="1">
    <citation type="submission" date="2023-06" db="EMBL/GenBank/DDBJ databases">
        <title>Two novel species of Acinetobacter isolated from motorbike repairing workshop in Vietnam.</title>
        <authorList>
            <person name="Le N.T.T."/>
        </authorList>
    </citation>
    <scope>NUCLEOTIDE SEQUENCE</scope>
    <source>
        <strain evidence="1">VNH17</strain>
    </source>
</reference>
<dbReference type="Proteomes" id="UP001168524">
    <property type="component" value="Unassembled WGS sequence"/>
</dbReference>
<evidence type="ECO:0008006" key="3">
    <source>
        <dbReference type="Google" id="ProtNLM"/>
    </source>
</evidence>
<keyword evidence="2" id="KW-1185">Reference proteome</keyword>
<dbReference type="RefSeq" id="WP_267979255.1">
    <property type="nucleotide sequence ID" value="NZ_JAPQKF010000001.1"/>
</dbReference>
<name>A0ABT7WJX4_9GAMM</name>
<proteinExistence type="predicted"/>
<accession>A0ABT7WJX4</accession>
<sequence length="295" mass="34035">MDLNELLQQLNPTDLQQVSLPHYLLGSFRRKSISFYNGLTDENTIVYWFQSRTFTLDLRLSDAHSTPITEKQGWIGDTVWDHAQQLLSWEVQQSYQPRIQWPEPATLHAVGNCLLEFSPSNAYVEDWRQLSHTGPLLGLRLYQVQHLGNGELYAMDGGLIVAGEHIAYAQSRLPQIQDKLTDFSRLDQALAQHVINEAEIESYEVSLALNGQEIQYSTQSQRVGEPMQLTGFELNDQGIITQIRQIHGEDYRCYFQLDLYQPEFQFVRQSISSDASQHWLQQEQDHLLKNAQVVE</sequence>
<gene>
    <name evidence="1" type="ORF">QTA56_01880</name>
</gene>
<comment type="caution">
    <text evidence="1">The sequence shown here is derived from an EMBL/GenBank/DDBJ whole genome shotgun (WGS) entry which is preliminary data.</text>
</comment>